<evidence type="ECO:0000313" key="2">
    <source>
        <dbReference type="Proteomes" id="UP000003704"/>
    </source>
</evidence>
<name>I8TCY5_9GAMM</name>
<dbReference type="OrthoDB" id="6232704at2"/>
<dbReference type="Proteomes" id="UP000003704">
    <property type="component" value="Unassembled WGS sequence"/>
</dbReference>
<proteinExistence type="predicted"/>
<evidence type="ECO:0000313" key="1">
    <source>
        <dbReference type="EMBL" id="EIT71533.1"/>
    </source>
</evidence>
<comment type="caution">
    <text evidence="1">The sequence shown here is derived from an EMBL/GenBank/DDBJ whole genome shotgun (WGS) entry which is preliminary data.</text>
</comment>
<dbReference type="STRING" id="1172194.WQQ_16700"/>
<sequence length="734" mass="74156">MKSRIYSRPPLPQRGLATILLVLLVGLALTATALGVAHGVRGAQDKTLTMHAATLAQMRSWSGVELLRQYLRAENMASPPWSALPWAVPMSGIDAATLSAQLVSVSGPDGAGRYVVTADITGAGAGATTTLRAVYEVTRAVAGSNGHQGPAIDVADFYYDLDMSGGITIKGDNNANFNVMGNVKLDNASITGVNAIHATGNAVIGSGIKVNQIYVNGNVTLTGSSAILSVSALGNVIDNSSGTQGVINSDGSVTISNGVANGVNAMGAIVASSGGSHGVLNTNATLSVSNGLVNTANAIGNVGVVGGTIKTTNTMGSVNWSSTGTGAIAINANGSVIYAAAGGAISALGDVNLTGGGATSVRTMGNTYVRSYGGIGLLQGKGNLQVDQYAAVAGTIGGTLTKLQQWNANVLVTLLAGFLPPNVTTVTLTPIAALQPYELSRPVVDAFSLKGAANYVFEYQPAGYTLVSVRNVVGIVTGSYALVSDGVRKDFLCPIASFNSASKTCSLGGSTQKTICEGYSTQNACFTYTSAGPGKWTIAGISLAPGAYWFDGDLEVSTGIYFNSFIATGHIVTSGQHVTKSPNNAGYGPVCANSPSDGVVQTAFFAGLVPTNFCNTATAALTQDSLGNIAFLSGAFRDGVFSGGNITLGASTRTYGTIVAGNLFNSGGSTTVYGYIAAAGQATLSGNSNAVGGSTTLDLTALPSTYTPDVLPCTGNCTPTSATGEAAVMWTRYL</sequence>
<protein>
    <submittedName>
        <fullName evidence="1">Uncharacterized protein</fullName>
    </submittedName>
</protein>
<keyword evidence="2" id="KW-1185">Reference proteome</keyword>
<dbReference type="PATRIC" id="fig|1172194.4.peg.1612"/>
<reference evidence="1 2" key="1">
    <citation type="journal article" date="2012" name="J. Bacteriol.">
        <title>Genome Sequence of n-Alkane-Degrading Hydrocarboniphaga effusa Strain AP103T (ATCC BAA-332T).</title>
        <authorList>
            <person name="Chang H.K."/>
            <person name="Zylstra G.J."/>
            <person name="Chae J.C."/>
        </authorList>
    </citation>
    <scope>NUCLEOTIDE SEQUENCE [LARGE SCALE GENOMIC DNA]</scope>
    <source>
        <strain evidence="1 2">AP103</strain>
    </source>
</reference>
<dbReference type="EMBL" id="AKGD01000001">
    <property type="protein sequence ID" value="EIT71533.1"/>
    <property type="molecule type" value="Genomic_DNA"/>
</dbReference>
<dbReference type="AlphaFoldDB" id="I8TCY5"/>
<accession>I8TCY5</accession>
<gene>
    <name evidence="1" type="ORF">WQQ_16700</name>
</gene>
<dbReference type="RefSeq" id="WP_007184619.1">
    <property type="nucleotide sequence ID" value="NZ_AKGD01000001.1"/>
</dbReference>
<organism evidence="1 2">
    <name type="scientific">Hydrocarboniphaga effusa AP103</name>
    <dbReference type="NCBI Taxonomy" id="1172194"/>
    <lineage>
        <taxon>Bacteria</taxon>
        <taxon>Pseudomonadati</taxon>
        <taxon>Pseudomonadota</taxon>
        <taxon>Gammaproteobacteria</taxon>
        <taxon>Nevskiales</taxon>
        <taxon>Nevskiaceae</taxon>
        <taxon>Hydrocarboniphaga</taxon>
    </lineage>
</organism>